<dbReference type="InterPro" id="IPR000782">
    <property type="entry name" value="FAS1_domain"/>
</dbReference>
<dbReference type="SUPFAM" id="SSF82153">
    <property type="entry name" value="FAS1 domain"/>
    <property type="match status" value="1"/>
</dbReference>
<dbReference type="PROSITE" id="PS50213">
    <property type="entry name" value="FAS1"/>
    <property type="match status" value="1"/>
</dbReference>
<dbReference type="FunFam" id="2.30.180.10:FF:000019">
    <property type="entry name" value="Cell surface lipoprotein"/>
    <property type="match status" value="1"/>
</dbReference>
<dbReference type="AlphaFoldDB" id="A0A8K1ZXR4"/>
<protein>
    <submittedName>
        <fullName evidence="4">Fasciclin domain-containing protein</fullName>
    </submittedName>
</protein>
<dbReference type="InterPro" id="IPR050904">
    <property type="entry name" value="Adhesion/Biosynth-related"/>
</dbReference>
<dbReference type="EMBL" id="WVIC01000017">
    <property type="protein sequence ID" value="NCJ06843.1"/>
    <property type="molecule type" value="Genomic_DNA"/>
</dbReference>
<dbReference type="GO" id="GO:0005615">
    <property type="term" value="C:extracellular space"/>
    <property type="evidence" value="ECO:0007669"/>
    <property type="project" value="TreeGrafter"/>
</dbReference>
<dbReference type="RefSeq" id="WP_161825317.1">
    <property type="nucleotide sequence ID" value="NZ_WVIC01000017.1"/>
</dbReference>
<dbReference type="PANTHER" id="PTHR10900:SF77">
    <property type="entry name" value="FI19380P1"/>
    <property type="match status" value="1"/>
</dbReference>
<name>A0A8K1ZXR4_9CYAN</name>
<dbReference type="SMART" id="SM00554">
    <property type="entry name" value="FAS1"/>
    <property type="match status" value="1"/>
</dbReference>
<dbReference type="Proteomes" id="UP000607397">
    <property type="component" value="Unassembled WGS sequence"/>
</dbReference>
<keyword evidence="2" id="KW-0732">Signal</keyword>
<feature type="region of interest" description="Disordered" evidence="1">
    <location>
        <begin position="59"/>
        <end position="106"/>
    </location>
</feature>
<evidence type="ECO:0000313" key="5">
    <source>
        <dbReference type="Proteomes" id="UP000607397"/>
    </source>
</evidence>
<evidence type="ECO:0000313" key="4">
    <source>
        <dbReference type="EMBL" id="NCJ06843.1"/>
    </source>
</evidence>
<dbReference type="PANTHER" id="PTHR10900">
    <property type="entry name" value="PERIOSTIN-RELATED"/>
    <property type="match status" value="1"/>
</dbReference>
<dbReference type="InterPro" id="IPR036378">
    <property type="entry name" value="FAS1_dom_sf"/>
</dbReference>
<comment type="caution">
    <text evidence="4">The sequence shown here is derived from an EMBL/GenBank/DDBJ whole genome shotgun (WGS) entry which is preliminary data.</text>
</comment>
<feature type="domain" description="FAS1" evidence="3">
    <location>
        <begin position="103"/>
        <end position="234"/>
    </location>
</feature>
<evidence type="ECO:0000256" key="2">
    <source>
        <dbReference type="SAM" id="SignalP"/>
    </source>
</evidence>
<proteinExistence type="predicted"/>
<organism evidence="4 5">
    <name type="scientific">Petrachloros mirabilis ULC683</name>
    <dbReference type="NCBI Taxonomy" id="2781853"/>
    <lineage>
        <taxon>Bacteria</taxon>
        <taxon>Bacillati</taxon>
        <taxon>Cyanobacteriota</taxon>
        <taxon>Cyanophyceae</taxon>
        <taxon>Synechococcales</taxon>
        <taxon>Petrachlorosaceae</taxon>
        <taxon>Petrachloros</taxon>
        <taxon>Petrachloros mirabilis</taxon>
    </lineage>
</organism>
<evidence type="ECO:0000259" key="3">
    <source>
        <dbReference type="PROSITE" id="PS50213"/>
    </source>
</evidence>
<feature type="compositionally biased region" description="Low complexity" evidence="1">
    <location>
        <begin position="72"/>
        <end position="101"/>
    </location>
</feature>
<keyword evidence="5" id="KW-1185">Reference proteome</keyword>
<sequence length="239" mass="24479">MKARTLRLLSTCLLLGTGSSLIASEALASNHGLELSPAAMDILCERFPLNSRCPGGTPVADAPMTPMPSEPTAPAATEMPEPTAPAATEMPEPTAPAAAEPGGTSIVDIASSSDSFSILTQAIEAAGLTNTLAGEGPFTVFAPTDTAFAALPEGALDMLMMPENRDTLVKILTYHVVPGEALSTSLESGSVQTVEGGDVEVTVNETSVMVNNANVVQADIEASNGVIHVIDQVILPPDL</sequence>
<feature type="chain" id="PRO_5035479384" evidence="2">
    <location>
        <begin position="29"/>
        <end position="239"/>
    </location>
</feature>
<gene>
    <name evidence="4" type="ORF">GS597_10045</name>
</gene>
<dbReference type="Gene3D" id="2.30.180.10">
    <property type="entry name" value="FAS1 domain"/>
    <property type="match status" value="1"/>
</dbReference>
<reference evidence="4" key="1">
    <citation type="submission" date="2019-12" db="EMBL/GenBank/DDBJ databases">
        <title>High-Quality draft genome sequences of three cyanobacteria isolated from the limestone walls of the Old Cathedral of Coimbra.</title>
        <authorList>
            <person name="Tiago I."/>
            <person name="Soares F."/>
            <person name="Portugal A."/>
        </authorList>
    </citation>
    <scope>NUCLEOTIDE SEQUENCE [LARGE SCALE GENOMIC DNA]</scope>
    <source>
        <strain evidence="4">C</strain>
    </source>
</reference>
<dbReference type="Pfam" id="PF02469">
    <property type="entry name" value="Fasciclin"/>
    <property type="match status" value="1"/>
</dbReference>
<evidence type="ECO:0000256" key="1">
    <source>
        <dbReference type="SAM" id="MobiDB-lite"/>
    </source>
</evidence>
<accession>A0A8K1ZXR4</accession>
<feature type="signal peptide" evidence="2">
    <location>
        <begin position="1"/>
        <end position="28"/>
    </location>
</feature>